<feature type="non-terminal residue" evidence="3">
    <location>
        <position position="1"/>
    </location>
</feature>
<sequence>SQMIGSHATLSLFFLVCFIVLPVEARTVPIQTVFPNNSPNVTVRMEAFDYPRQGRSRSRSPIPSGHSVHGWDAAVPVTPPPAY</sequence>
<evidence type="ECO:0000313" key="4">
    <source>
        <dbReference type="Proteomes" id="UP001432027"/>
    </source>
</evidence>
<evidence type="ECO:0000256" key="1">
    <source>
        <dbReference type="SAM" id="MobiDB-lite"/>
    </source>
</evidence>
<proteinExistence type="predicted"/>
<accession>A0AAV5SLA6</accession>
<evidence type="ECO:0008006" key="5">
    <source>
        <dbReference type="Google" id="ProtNLM"/>
    </source>
</evidence>
<evidence type="ECO:0000256" key="2">
    <source>
        <dbReference type="SAM" id="SignalP"/>
    </source>
</evidence>
<comment type="caution">
    <text evidence="3">The sequence shown here is derived from an EMBL/GenBank/DDBJ whole genome shotgun (WGS) entry which is preliminary data.</text>
</comment>
<dbReference type="Proteomes" id="UP001432027">
    <property type="component" value="Unassembled WGS sequence"/>
</dbReference>
<protein>
    <recommendedName>
        <fullName evidence="5">Secreted protein</fullName>
    </recommendedName>
</protein>
<organism evidence="3 4">
    <name type="scientific">Pristionchus entomophagus</name>
    <dbReference type="NCBI Taxonomy" id="358040"/>
    <lineage>
        <taxon>Eukaryota</taxon>
        <taxon>Metazoa</taxon>
        <taxon>Ecdysozoa</taxon>
        <taxon>Nematoda</taxon>
        <taxon>Chromadorea</taxon>
        <taxon>Rhabditida</taxon>
        <taxon>Rhabditina</taxon>
        <taxon>Diplogasteromorpha</taxon>
        <taxon>Diplogasteroidea</taxon>
        <taxon>Neodiplogasteridae</taxon>
        <taxon>Pristionchus</taxon>
    </lineage>
</organism>
<feature type="non-terminal residue" evidence="3">
    <location>
        <position position="83"/>
    </location>
</feature>
<evidence type="ECO:0000313" key="3">
    <source>
        <dbReference type="EMBL" id="GMS83720.1"/>
    </source>
</evidence>
<reference evidence="3" key="1">
    <citation type="submission" date="2023-10" db="EMBL/GenBank/DDBJ databases">
        <title>Genome assembly of Pristionchus species.</title>
        <authorList>
            <person name="Yoshida K."/>
            <person name="Sommer R.J."/>
        </authorList>
    </citation>
    <scope>NUCLEOTIDE SEQUENCE</scope>
    <source>
        <strain evidence="3">RS0144</strain>
    </source>
</reference>
<dbReference type="EMBL" id="BTSX01000002">
    <property type="protein sequence ID" value="GMS83720.1"/>
    <property type="molecule type" value="Genomic_DNA"/>
</dbReference>
<keyword evidence="2" id="KW-0732">Signal</keyword>
<dbReference type="AlphaFoldDB" id="A0AAV5SLA6"/>
<keyword evidence="4" id="KW-1185">Reference proteome</keyword>
<name>A0AAV5SLA6_9BILA</name>
<feature type="chain" id="PRO_5043394571" description="Secreted protein" evidence="2">
    <location>
        <begin position="26"/>
        <end position="83"/>
    </location>
</feature>
<feature type="region of interest" description="Disordered" evidence="1">
    <location>
        <begin position="52"/>
        <end position="83"/>
    </location>
</feature>
<gene>
    <name evidence="3" type="ORF">PENTCL1PPCAC_5895</name>
</gene>
<feature type="signal peptide" evidence="2">
    <location>
        <begin position="1"/>
        <end position="25"/>
    </location>
</feature>